<dbReference type="Gene3D" id="1.10.1040.10">
    <property type="entry name" value="N-(1-d-carboxylethyl)-l-norvaline Dehydrogenase, domain 2"/>
    <property type="match status" value="1"/>
</dbReference>
<evidence type="ECO:0000313" key="7">
    <source>
        <dbReference type="Proteomes" id="UP001501638"/>
    </source>
</evidence>
<evidence type="ECO:0000313" key="6">
    <source>
        <dbReference type="EMBL" id="GAA2441534.1"/>
    </source>
</evidence>
<dbReference type="InterPro" id="IPR029154">
    <property type="entry name" value="HIBADH-like_NADP-bd"/>
</dbReference>
<dbReference type="InterPro" id="IPR036291">
    <property type="entry name" value="NAD(P)-bd_dom_sf"/>
</dbReference>
<evidence type="ECO:0000256" key="1">
    <source>
        <dbReference type="ARBA" id="ARBA00009080"/>
    </source>
</evidence>
<dbReference type="Pfam" id="PF03446">
    <property type="entry name" value="NAD_binding_2"/>
    <property type="match status" value="1"/>
</dbReference>
<comment type="caution">
    <text evidence="6">The sequence shown here is derived from an EMBL/GenBank/DDBJ whole genome shotgun (WGS) entry which is preliminary data.</text>
</comment>
<organism evidence="6 7">
    <name type="scientific">Streptomyces macrosporus</name>
    <dbReference type="NCBI Taxonomy" id="44032"/>
    <lineage>
        <taxon>Bacteria</taxon>
        <taxon>Bacillati</taxon>
        <taxon>Actinomycetota</taxon>
        <taxon>Actinomycetes</taxon>
        <taxon>Kitasatosporales</taxon>
        <taxon>Streptomycetaceae</taxon>
        <taxon>Streptomyces</taxon>
    </lineage>
</organism>
<dbReference type="Pfam" id="PF14833">
    <property type="entry name" value="NAD_binding_11"/>
    <property type="match status" value="1"/>
</dbReference>
<dbReference type="SUPFAM" id="SSF51735">
    <property type="entry name" value="NAD(P)-binding Rossmann-fold domains"/>
    <property type="match status" value="1"/>
</dbReference>
<evidence type="ECO:0000256" key="3">
    <source>
        <dbReference type="ARBA" id="ARBA00023027"/>
    </source>
</evidence>
<dbReference type="InterPro" id="IPR008927">
    <property type="entry name" value="6-PGluconate_DH-like_C_sf"/>
</dbReference>
<feature type="domain" description="3-hydroxyisobutyrate dehydrogenase-like NAD-binding" evidence="5">
    <location>
        <begin position="160"/>
        <end position="276"/>
    </location>
</feature>
<dbReference type="InterPro" id="IPR015815">
    <property type="entry name" value="HIBADH-related"/>
</dbReference>
<dbReference type="PANTHER" id="PTHR43580:SF2">
    <property type="entry name" value="CYTOKINE-LIKE NUCLEAR FACTOR N-PAC"/>
    <property type="match status" value="1"/>
</dbReference>
<proteinExistence type="inferred from homology"/>
<name>A0ABP5X474_9ACTN</name>
<feature type="domain" description="6-phosphogluconate dehydrogenase NADP-binding" evidence="4">
    <location>
        <begin position="2"/>
        <end position="156"/>
    </location>
</feature>
<gene>
    <name evidence="6" type="ORF">GCM10010405_26210</name>
</gene>
<dbReference type="Proteomes" id="UP001501638">
    <property type="component" value="Unassembled WGS sequence"/>
</dbReference>
<dbReference type="InterPro" id="IPR051265">
    <property type="entry name" value="HIBADH-related_NP60_sf"/>
</dbReference>
<evidence type="ECO:0000256" key="2">
    <source>
        <dbReference type="ARBA" id="ARBA00023002"/>
    </source>
</evidence>
<evidence type="ECO:0000259" key="5">
    <source>
        <dbReference type="Pfam" id="PF14833"/>
    </source>
</evidence>
<comment type="similarity">
    <text evidence="1">Belongs to the HIBADH-related family.</text>
</comment>
<evidence type="ECO:0000259" key="4">
    <source>
        <dbReference type="Pfam" id="PF03446"/>
    </source>
</evidence>
<keyword evidence="3" id="KW-0520">NAD</keyword>
<reference evidence="7" key="1">
    <citation type="journal article" date="2019" name="Int. J. Syst. Evol. Microbiol.">
        <title>The Global Catalogue of Microorganisms (GCM) 10K type strain sequencing project: providing services to taxonomists for standard genome sequencing and annotation.</title>
        <authorList>
            <consortium name="The Broad Institute Genomics Platform"/>
            <consortium name="The Broad Institute Genome Sequencing Center for Infectious Disease"/>
            <person name="Wu L."/>
            <person name="Ma J."/>
        </authorList>
    </citation>
    <scope>NUCLEOTIDE SEQUENCE [LARGE SCALE GENOMIC DNA]</scope>
    <source>
        <strain evidence="7">JCM 6305</strain>
    </source>
</reference>
<dbReference type="Gene3D" id="3.40.50.720">
    <property type="entry name" value="NAD(P)-binding Rossmann-like Domain"/>
    <property type="match status" value="1"/>
</dbReference>
<keyword evidence="2" id="KW-0560">Oxidoreductase</keyword>
<protein>
    <submittedName>
        <fullName evidence="6">NAD(P)-dependent oxidoreductase</fullName>
    </submittedName>
</protein>
<sequence length="290" mass="30263">MAVLGTGIMGAAMARGLLRAGPAVNAWNRTPSRAEPLTADGARVTATAAEAVEDADVVLTMVHDGPAVLEAMRAAAPGLRRGTVWLQTTTTGLDALPALTAFADDHGLRYVDAPVLGTREPAESGRLTVLAAGPDDTRERLAPVLEAVAARVRWLGDRPGDATRLKLVCNCWVLAVNHGVAETLALAKGLGVDPREFLDAVAGGGLDMGYLRMKSDVIRSGDFTPSFAVHTAEKDARLIVEAGRAAGVRMDVTAAGAERFRRAAEQGHGDEDMAASYYAGFDGVPDSPGR</sequence>
<dbReference type="InterPro" id="IPR013328">
    <property type="entry name" value="6PGD_dom2"/>
</dbReference>
<dbReference type="SUPFAM" id="SSF48179">
    <property type="entry name" value="6-phosphogluconate dehydrogenase C-terminal domain-like"/>
    <property type="match status" value="1"/>
</dbReference>
<dbReference type="EMBL" id="BAAASZ010000020">
    <property type="protein sequence ID" value="GAA2441534.1"/>
    <property type="molecule type" value="Genomic_DNA"/>
</dbReference>
<dbReference type="InterPro" id="IPR006115">
    <property type="entry name" value="6PGDH_NADP-bd"/>
</dbReference>
<dbReference type="PIRSF" id="PIRSF000103">
    <property type="entry name" value="HIBADH"/>
    <property type="match status" value="1"/>
</dbReference>
<keyword evidence="7" id="KW-1185">Reference proteome</keyword>
<dbReference type="PANTHER" id="PTHR43580">
    <property type="entry name" value="OXIDOREDUCTASE GLYR1-RELATED"/>
    <property type="match status" value="1"/>
</dbReference>
<accession>A0ABP5X474</accession>